<dbReference type="Gene3D" id="3.30.420.40">
    <property type="match status" value="2"/>
</dbReference>
<dbReference type="CDD" id="cd10170">
    <property type="entry name" value="ASKHA_NBD_HSP70"/>
    <property type="match status" value="1"/>
</dbReference>
<protein>
    <submittedName>
        <fullName evidence="1">Uncharacterized protein</fullName>
    </submittedName>
</protein>
<reference evidence="1" key="1">
    <citation type="submission" date="2022-12" db="EMBL/GenBank/DDBJ databases">
        <authorList>
            <person name="Petersen C."/>
        </authorList>
    </citation>
    <scope>NUCLEOTIDE SEQUENCE</scope>
    <source>
        <strain evidence="1">IBT 16125</strain>
    </source>
</reference>
<dbReference type="PANTHER" id="PTHR14187">
    <property type="entry name" value="ALPHA KINASE/ELONGATION FACTOR 2 KINASE"/>
    <property type="match status" value="1"/>
</dbReference>
<sequence>MRRQHYNQKHQCITASVVDAECDAFPSYIRVLPENLSRHLLEKHRLQASKRGRIASSSELDSVATSNAGAVQLPDGREEIHGLPTVFGRLLKELGPSYYLPRVQDEPSLFLICESIGQVLEKTMTVLVHDQNVEARYLSRRKARLVNTFTRRETSQDPITELQNQQSRRKYIDTWQRLICYWDRLEAWCEVTEAASELTSRTDPDSDEVNTEAFHDRLDRAVLEFSQAIIQHSVRHCKFDSVFMSYAAVRFWSHKQGARMLMVVLAQVVAEAEDDRDTDTGAMIVDIRDQWLLNDTEGPVVELQENRLPGFRIGETGVPPAQLRWHADGETLLIPRMNHVIAHQEVPHGASCLLAHLTPLHSGQSSTPLRVMSDQDADLHIAFDPGTTTWTVCWKWSCSLTVHTLKFSSTYSEKDNEELDATVGRSQSNWHYGLDVRYLDVQKFENIKLGILGQEPYTSELKQSFQATARAYGAAETPATLFENLFKHILATLAERYLEVPESEGLIRGRRFQDIRKHCWVTYPVRHNNSLRIILFEAALAAGFNRVEGVSESMAAAHFVALHTKGQLFTVDKTALIGDCGGGSTDFVGVRRELEGWIRQAWLSQGGLMVNRAFQEWLYDTFSDKDLLTAPRSWPTISFEFEGCKRVFNGVDPVHLDVFGERIQISVETMTGFFQDLIEGILRVFWDQYTAAQDQGHAADFFFLCGGPARNKWFAKSIFDEIQKREPNIMCAAETHVGTVAQGALSFAHNPIRETSVAGEDVGLTFLMDRSVSGVELSGDRVEEAIGWVIEKGQPAGDGSRVELIKTVYRDRPGRPNRVISSDLYTTNDQFNRANMRSDHDVDWDCRITYPLVGVHSHLVYLGRIEANIPHDELFPASTTHREIEARFIFSIKPEGQLLKVEVLIQRENDSLLLTKSYVPAASWIPQSELDLEPGHHDGTLAFFPRAKRRRRDKRGRRVLSTMNTNIREDPPVATCPAITPASLVVPFVGTENEIPSVTVDHRPVENDNSANGISLPPGRKIVRHSLGPRNMAFLLSPPD</sequence>
<dbReference type="PANTHER" id="PTHR14187:SF5">
    <property type="entry name" value="HEAT SHOCK 70 KDA PROTEIN 12A"/>
    <property type="match status" value="1"/>
</dbReference>
<dbReference type="EMBL" id="JAPVEA010000001">
    <property type="protein sequence ID" value="KAJ5465248.1"/>
    <property type="molecule type" value="Genomic_DNA"/>
</dbReference>
<gene>
    <name evidence="1" type="ORF">N7458_000934</name>
</gene>
<comment type="caution">
    <text evidence="1">The sequence shown here is derived from an EMBL/GenBank/DDBJ whole genome shotgun (WGS) entry which is preliminary data.</text>
</comment>
<proteinExistence type="predicted"/>
<evidence type="ECO:0000313" key="2">
    <source>
        <dbReference type="Proteomes" id="UP001213681"/>
    </source>
</evidence>
<dbReference type="Proteomes" id="UP001213681">
    <property type="component" value="Unassembled WGS sequence"/>
</dbReference>
<reference evidence="1" key="2">
    <citation type="journal article" date="2023" name="IMA Fungus">
        <title>Comparative genomic study of the Penicillium genus elucidates a diverse pangenome and 15 lateral gene transfer events.</title>
        <authorList>
            <person name="Petersen C."/>
            <person name="Sorensen T."/>
            <person name="Nielsen M.R."/>
            <person name="Sondergaard T.E."/>
            <person name="Sorensen J.L."/>
            <person name="Fitzpatrick D.A."/>
            <person name="Frisvad J.C."/>
            <person name="Nielsen K.L."/>
        </authorList>
    </citation>
    <scope>NUCLEOTIDE SEQUENCE</scope>
    <source>
        <strain evidence="1">IBT 16125</strain>
    </source>
</reference>
<name>A0AAD6CHK9_9EURO</name>
<dbReference type="AlphaFoldDB" id="A0AAD6CHK9"/>
<keyword evidence="2" id="KW-1185">Reference proteome</keyword>
<organism evidence="1 2">
    <name type="scientific">Penicillium daleae</name>
    <dbReference type="NCBI Taxonomy" id="63821"/>
    <lineage>
        <taxon>Eukaryota</taxon>
        <taxon>Fungi</taxon>
        <taxon>Dikarya</taxon>
        <taxon>Ascomycota</taxon>
        <taxon>Pezizomycotina</taxon>
        <taxon>Eurotiomycetes</taxon>
        <taxon>Eurotiomycetidae</taxon>
        <taxon>Eurotiales</taxon>
        <taxon>Aspergillaceae</taxon>
        <taxon>Penicillium</taxon>
    </lineage>
</organism>
<dbReference type="Gene3D" id="3.90.640.10">
    <property type="entry name" value="Actin, Chain A, domain 4"/>
    <property type="match status" value="1"/>
</dbReference>
<dbReference type="SUPFAM" id="SSF53067">
    <property type="entry name" value="Actin-like ATPase domain"/>
    <property type="match status" value="2"/>
</dbReference>
<dbReference type="GeneID" id="81594571"/>
<dbReference type="InterPro" id="IPR043129">
    <property type="entry name" value="ATPase_NBD"/>
</dbReference>
<dbReference type="RefSeq" id="XP_056772095.1">
    <property type="nucleotide sequence ID" value="XM_056904328.1"/>
</dbReference>
<accession>A0AAD6CHK9</accession>
<evidence type="ECO:0000313" key="1">
    <source>
        <dbReference type="EMBL" id="KAJ5465248.1"/>
    </source>
</evidence>